<feature type="transmembrane region" description="Helical" evidence="1">
    <location>
        <begin position="6"/>
        <end position="22"/>
    </location>
</feature>
<evidence type="ECO:0000313" key="2">
    <source>
        <dbReference type="EMBL" id="KRM45474.1"/>
    </source>
</evidence>
<name>A0A0R1YTG4_9LACO</name>
<accession>A0A0R1YTG4</accession>
<gene>
    <name evidence="2" type="ORF">FC51_GL000825</name>
</gene>
<dbReference type="GeneID" id="69802576"/>
<evidence type="ECO:0000313" key="3">
    <source>
        <dbReference type="Proteomes" id="UP000051957"/>
    </source>
</evidence>
<organism evidence="2 3">
    <name type="scientific">Lentilactobacillus parabuchneri DSM 5707 = NBRC 107865</name>
    <dbReference type="NCBI Taxonomy" id="1423784"/>
    <lineage>
        <taxon>Bacteria</taxon>
        <taxon>Bacillati</taxon>
        <taxon>Bacillota</taxon>
        <taxon>Bacilli</taxon>
        <taxon>Lactobacillales</taxon>
        <taxon>Lactobacillaceae</taxon>
        <taxon>Lentilactobacillus</taxon>
    </lineage>
</organism>
<keyword evidence="1" id="KW-0472">Membrane</keyword>
<dbReference type="Proteomes" id="UP000051957">
    <property type="component" value="Unassembled WGS sequence"/>
</dbReference>
<keyword evidence="1" id="KW-0812">Transmembrane</keyword>
<comment type="caution">
    <text evidence="2">The sequence shown here is derived from an EMBL/GenBank/DDBJ whole genome shotgun (WGS) entry which is preliminary data.</text>
</comment>
<sequence length="90" mass="10755">MFTWTFWILAIWFVINAIWMWFELDNQNLQKILGWINVAAVIIGFWVFYASTPVAAISTWFNVLNYVNILLAATQFYFGYRKNHNMTVQH</sequence>
<dbReference type="RefSeq" id="WP_057909703.1">
    <property type="nucleotide sequence ID" value="NZ_AZGK01000016.1"/>
</dbReference>
<feature type="transmembrane region" description="Helical" evidence="1">
    <location>
        <begin position="63"/>
        <end position="80"/>
    </location>
</feature>
<dbReference type="EMBL" id="AZGK01000016">
    <property type="protein sequence ID" value="KRM45474.1"/>
    <property type="molecule type" value="Genomic_DNA"/>
</dbReference>
<reference evidence="2 3" key="1">
    <citation type="journal article" date="2015" name="Genome Announc.">
        <title>Expanding the biotechnology potential of lactobacilli through comparative genomics of 213 strains and associated genera.</title>
        <authorList>
            <person name="Sun Z."/>
            <person name="Harris H.M."/>
            <person name="McCann A."/>
            <person name="Guo C."/>
            <person name="Argimon S."/>
            <person name="Zhang W."/>
            <person name="Yang X."/>
            <person name="Jeffery I.B."/>
            <person name="Cooney J.C."/>
            <person name="Kagawa T.F."/>
            <person name="Liu W."/>
            <person name="Song Y."/>
            <person name="Salvetti E."/>
            <person name="Wrobel A."/>
            <person name="Rasinkangas P."/>
            <person name="Parkhill J."/>
            <person name="Rea M.C."/>
            <person name="O'Sullivan O."/>
            <person name="Ritari J."/>
            <person name="Douillard F.P."/>
            <person name="Paul Ross R."/>
            <person name="Yang R."/>
            <person name="Briner A.E."/>
            <person name="Felis G.E."/>
            <person name="de Vos W.M."/>
            <person name="Barrangou R."/>
            <person name="Klaenhammer T.R."/>
            <person name="Caufield P.W."/>
            <person name="Cui Y."/>
            <person name="Zhang H."/>
            <person name="O'Toole P.W."/>
        </authorList>
    </citation>
    <scope>NUCLEOTIDE SEQUENCE [LARGE SCALE GENOMIC DNA]</scope>
    <source>
        <strain evidence="2 3">DSM 5707</strain>
    </source>
</reference>
<dbReference type="PATRIC" id="fig|1423784.4.peg.828"/>
<protein>
    <submittedName>
        <fullName evidence="2">Uncharacterized protein</fullName>
    </submittedName>
</protein>
<evidence type="ECO:0000256" key="1">
    <source>
        <dbReference type="SAM" id="Phobius"/>
    </source>
</evidence>
<keyword evidence="1" id="KW-1133">Transmembrane helix</keyword>
<proteinExistence type="predicted"/>
<feature type="transmembrane region" description="Helical" evidence="1">
    <location>
        <begin position="34"/>
        <end position="57"/>
    </location>
</feature>
<dbReference type="AlphaFoldDB" id="A0A0R1YTG4"/>